<proteinExistence type="predicted"/>
<feature type="domain" description="Amidohydrolase-related" evidence="1">
    <location>
        <begin position="255"/>
        <end position="379"/>
    </location>
</feature>
<name>A0A6B1D6C1_9CHLR</name>
<dbReference type="AlphaFoldDB" id="A0A6B1D6C1"/>
<gene>
    <name evidence="2" type="ORF">F4X14_08955</name>
</gene>
<dbReference type="PANTHER" id="PTHR43383:SF2">
    <property type="entry name" value="AMIDOHYDROLASE 2 FAMILY PROTEIN"/>
    <property type="match status" value="1"/>
</dbReference>
<protein>
    <submittedName>
        <fullName evidence="2">Amidohydrolase family protein</fullName>
    </submittedName>
</protein>
<evidence type="ECO:0000313" key="2">
    <source>
        <dbReference type="EMBL" id="MYC95089.1"/>
    </source>
</evidence>
<comment type="caution">
    <text evidence="2">The sequence shown here is derived from an EMBL/GenBank/DDBJ whole genome shotgun (WGS) entry which is preliminary data.</text>
</comment>
<dbReference type="Gene3D" id="3.20.20.140">
    <property type="entry name" value="Metal-dependent hydrolases"/>
    <property type="match status" value="1"/>
</dbReference>
<keyword evidence="2" id="KW-0378">Hydrolase</keyword>
<dbReference type="GO" id="GO:0016787">
    <property type="term" value="F:hydrolase activity"/>
    <property type="evidence" value="ECO:0007669"/>
    <property type="project" value="UniProtKB-KW"/>
</dbReference>
<evidence type="ECO:0000259" key="1">
    <source>
        <dbReference type="Pfam" id="PF04909"/>
    </source>
</evidence>
<dbReference type="InterPro" id="IPR032466">
    <property type="entry name" value="Metal_Hydrolase"/>
</dbReference>
<accession>A0A6B1D6C1</accession>
<organism evidence="2">
    <name type="scientific">Caldilineaceae bacterium SB0661_bin_32</name>
    <dbReference type="NCBI Taxonomy" id="2605255"/>
    <lineage>
        <taxon>Bacteria</taxon>
        <taxon>Bacillati</taxon>
        <taxon>Chloroflexota</taxon>
        <taxon>Caldilineae</taxon>
        <taxon>Caldilineales</taxon>
        <taxon>Caldilineaceae</taxon>
    </lineage>
</organism>
<dbReference type="InterPro" id="IPR006680">
    <property type="entry name" value="Amidohydro-rel"/>
</dbReference>
<sequence length="432" mass="48884">MSSQTDIAAVIQRTPLVDTHEHMRLEEAYLDERPDILCQLFQNYVHADLFVAGASQEAIDSLFDTSDPDVAARFAPIEEPWARVQHTGYGEAVSIIAKDLYGIDELTPDSIAAAQEKNAALIQPGERLRLLRDEANLDHIQTDAKSMTVLPDISGPDFFFYDISWVDFCSGRPNHEEIAHHTGLELSDLYSLKRVMETIFASSFSPAIAVKSQHAYNRTLRWQERSDAEAAKALDVYLRDGEALDEAARLCLGDWCWARGVELCIEHDLPMKIHTGYYAGHSRMPVDYIRSGNLCPLLAKYPDARFVLMHIAYPYTEELVALAKHYPNVYADLCWAWSINPYSSMEFVRRFIHAAPANKLFLFGGDTGYPGAALAYAKQARNWFTRVMQDEISQGLLTEAQAIDLSRRYMRDNQYECFRVDAKKQILRAAAA</sequence>
<dbReference type="Pfam" id="PF04909">
    <property type="entry name" value="Amidohydro_2"/>
    <property type="match status" value="1"/>
</dbReference>
<dbReference type="SUPFAM" id="SSF51556">
    <property type="entry name" value="Metallo-dependent hydrolases"/>
    <property type="match status" value="1"/>
</dbReference>
<dbReference type="EMBL" id="VXMH01000043">
    <property type="protein sequence ID" value="MYC95089.1"/>
    <property type="molecule type" value="Genomic_DNA"/>
</dbReference>
<reference evidence="2" key="1">
    <citation type="submission" date="2019-09" db="EMBL/GenBank/DDBJ databases">
        <title>Characterisation of the sponge microbiome using genome-centric metagenomics.</title>
        <authorList>
            <person name="Engelberts J.P."/>
            <person name="Robbins S.J."/>
            <person name="De Goeij J.M."/>
            <person name="Aranda M."/>
            <person name="Bell S.C."/>
            <person name="Webster N.S."/>
        </authorList>
    </citation>
    <scope>NUCLEOTIDE SEQUENCE</scope>
    <source>
        <strain evidence="2">SB0661_bin_32</strain>
    </source>
</reference>
<dbReference type="PANTHER" id="PTHR43383">
    <property type="entry name" value="NODULIN 6"/>
    <property type="match status" value="1"/>
</dbReference>